<evidence type="ECO:0000256" key="1">
    <source>
        <dbReference type="ARBA" id="ARBA00003706"/>
    </source>
</evidence>
<feature type="region of interest" description="Disordered" evidence="14">
    <location>
        <begin position="1"/>
        <end position="57"/>
    </location>
</feature>
<dbReference type="GO" id="GO:0033677">
    <property type="term" value="F:DNA/RNA helicase activity"/>
    <property type="evidence" value="ECO:0007669"/>
    <property type="project" value="EnsemblFungi"/>
</dbReference>
<dbReference type="OrthoDB" id="1191041at2759"/>
<dbReference type="PROSITE" id="PS51194">
    <property type="entry name" value="HELICASE_CTER"/>
    <property type="match status" value="1"/>
</dbReference>
<dbReference type="Proteomes" id="UP000016932">
    <property type="component" value="Unassembled WGS sequence"/>
</dbReference>
<keyword evidence="10" id="KW-0539">Nucleus</keyword>
<evidence type="ECO:0000256" key="4">
    <source>
        <dbReference type="ARBA" id="ARBA00022517"/>
    </source>
</evidence>
<protein>
    <recommendedName>
        <fullName evidence="3">RNA helicase</fullName>
        <ecNumber evidence="3">3.6.4.13</ecNumber>
    </recommendedName>
</protein>
<evidence type="ECO:0000256" key="9">
    <source>
        <dbReference type="ARBA" id="ARBA00022884"/>
    </source>
</evidence>
<evidence type="ECO:0000256" key="12">
    <source>
        <dbReference type="ARBA" id="ARBA00047984"/>
    </source>
</evidence>
<dbReference type="Pfam" id="PF00270">
    <property type="entry name" value="DEAD"/>
    <property type="match status" value="1"/>
</dbReference>
<feature type="short sequence motif" description="Q motif" evidence="13">
    <location>
        <begin position="61"/>
        <end position="89"/>
    </location>
</feature>
<feature type="compositionally biased region" description="Low complexity" evidence="14">
    <location>
        <begin position="48"/>
        <end position="57"/>
    </location>
</feature>
<name>M3B619_PSEFD</name>
<proteinExistence type="inferred from homology"/>
<evidence type="ECO:0000259" key="17">
    <source>
        <dbReference type="PROSITE" id="PS51195"/>
    </source>
</evidence>
<dbReference type="SMART" id="SM00490">
    <property type="entry name" value="HELICc"/>
    <property type="match status" value="1"/>
</dbReference>
<dbReference type="InterPro" id="IPR050079">
    <property type="entry name" value="DEAD_box_RNA_helicase"/>
</dbReference>
<evidence type="ECO:0000256" key="7">
    <source>
        <dbReference type="ARBA" id="ARBA00022806"/>
    </source>
</evidence>
<keyword evidence="5" id="KW-0547">Nucleotide-binding</keyword>
<reference evidence="18 19" key="1">
    <citation type="journal article" date="2012" name="PLoS Pathog.">
        <title>Diverse lifestyles and strategies of plant pathogenesis encoded in the genomes of eighteen Dothideomycetes fungi.</title>
        <authorList>
            <person name="Ohm R.A."/>
            <person name="Feau N."/>
            <person name="Henrissat B."/>
            <person name="Schoch C.L."/>
            <person name="Horwitz B.A."/>
            <person name="Barry K.W."/>
            <person name="Condon B.J."/>
            <person name="Copeland A.C."/>
            <person name="Dhillon B."/>
            <person name="Glaser F."/>
            <person name="Hesse C.N."/>
            <person name="Kosti I."/>
            <person name="LaButti K."/>
            <person name="Lindquist E.A."/>
            <person name="Lucas S."/>
            <person name="Salamov A.A."/>
            <person name="Bradshaw R.E."/>
            <person name="Ciuffetti L."/>
            <person name="Hamelin R.C."/>
            <person name="Kema G.H.J."/>
            <person name="Lawrence C."/>
            <person name="Scott J.A."/>
            <person name="Spatafora J.W."/>
            <person name="Turgeon B.G."/>
            <person name="de Wit P.J.G.M."/>
            <person name="Zhong S."/>
            <person name="Goodwin S.B."/>
            <person name="Grigoriev I.V."/>
        </authorList>
    </citation>
    <scope>NUCLEOTIDE SEQUENCE [LARGE SCALE GENOMIC DNA]</scope>
    <source>
        <strain evidence="18 19">CIRAD86</strain>
    </source>
</reference>
<evidence type="ECO:0000259" key="16">
    <source>
        <dbReference type="PROSITE" id="PS51194"/>
    </source>
</evidence>
<feature type="region of interest" description="Disordered" evidence="14">
    <location>
        <begin position="632"/>
        <end position="658"/>
    </location>
</feature>
<feature type="region of interest" description="Disordered" evidence="14">
    <location>
        <begin position="379"/>
        <end position="431"/>
    </location>
</feature>
<dbReference type="Pfam" id="PF00271">
    <property type="entry name" value="Helicase_C"/>
    <property type="match status" value="2"/>
</dbReference>
<gene>
    <name evidence="18" type="ORF">MYCFIDRAFT_207390</name>
</gene>
<evidence type="ECO:0000256" key="3">
    <source>
        <dbReference type="ARBA" id="ARBA00012552"/>
    </source>
</evidence>
<dbReference type="GO" id="GO:0000463">
    <property type="term" value="P:maturation of LSU-rRNA from tricistronic rRNA transcript (SSU-rRNA, 5.8S rRNA, LSU-rRNA)"/>
    <property type="evidence" value="ECO:0007669"/>
    <property type="project" value="EnsemblFungi"/>
</dbReference>
<keyword evidence="4" id="KW-0690">Ribosome biogenesis</keyword>
<dbReference type="GO" id="GO:0005730">
    <property type="term" value="C:nucleolus"/>
    <property type="evidence" value="ECO:0007669"/>
    <property type="project" value="EnsemblFungi"/>
</dbReference>
<evidence type="ECO:0000256" key="5">
    <source>
        <dbReference type="ARBA" id="ARBA00022741"/>
    </source>
</evidence>
<dbReference type="eggNOG" id="KOG0346">
    <property type="taxonomic scope" value="Eukaryota"/>
</dbReference>
<dbReference type="SUPFAM" id="SSF52540">
    <property type="entry name" value="P-loop containing nucleoside triphosphate hydrolases"/>
    <property type="match status" value="2"/>
</dbReference>
<dbReference type="GO" id="GO:0003723">
    <property type="term" value="F:RNA binding"/>
    <property type="evidence" value="ECO:0007669"/>
    <property type="project" value="UniProtKB-KW"/>
</dbReference>
<dbReference type="GeneID" id="19336585"/>
<dbReference type="GO" id="GO:0016787">
    <property type="term" value="F:hydrolase activity"/>
    <property type="evidence" value="ECO:0007669"/>
    <property type="project" value="UniProtKB-KW"/>
</dbReference>
<sequence length="658" mass="73734">MDSLTEAEDPCSSAKISDGEVPHKPSSAWRILPKMKRKLNEHDVPEPSKTGKTTTTTTSTKAFASLDIDPRLLQAISKQKFTTPTPVQSRAIPLALTGQDVLARAKTGSGKTLAYLLPTVHAILQRKAGSKKSKTTSVLILVPTKELATQVTNAAKDITSFCANAIRIENITRNEDANVTRARLSEQPDIVIATPGRANQYYNQEVLKLNALKHLIIDEADLILGYEENDDVQAIAGALPAGVQKMMVSASLSDQLDKLSLLFFPEGSQQPEILDLKSEEAKEKPTLAQYTVKTAEDEKFLLLYAIFKLQLIKGKFIIFVADIDRCYRVKLFLEQFGIRSCVLNSELPVNSRLHVVQEFNRGVYNTIIAADEAEVIGNEGGKRKKRREAEQEDEEVEQEAEAQDAEKENGDSSTSRPAKKQRKSRNDREYGVSRGIDFQNVTCVLNFDLPQSNKSYTHRIGRTARAGQTGMALSFWVPKELYRKHKPTSIAQCEKDEEVITKIVKKQAEKGAEVKEWGLDWAKLEGFRYRLADALRAVTRIAVREARTQELRNELIKSEKLKRHFEENPEDLKHLRHDTETHAVRSQPHLKHVPDYLLPQGGKQAVAKDVGYVGIRKDKENKIRKARAFNKARGKGRLAKGKGLDPLKSFNARGRGKK</sequence>
<evidence type="ECO:0000256" key="11">
    <source>
        <dbReference type="ARBA" id="ARBA00038041"/>
    </source>
</evidence>
<feature type="domain" description="Helicase ATP-binding" evidence="15">
    <location>
        <begin position="92"/>
        <end position="270"/>
    </location>
</feature>
<dbReference type="GO" id="GO:0003724">
    <property type="term" value="F:RNA helicase activity"/>
    <property type="evidence" value="ECO:0007669"/>
    <property type="project" value="UniProtKB-EC"/>
</dbReference>
<evidence type="ECO:0000256" key="13">
    <source>
        <dbReference type="PROSITE-ProRule" id="PRU00552"/>
    </source>
</evidence>
<dbReference type="InterPro" id="IPR011545">
    <property type="entry name" value="DEAD/DEAH_box_helicase_dom"/>
</dbReference>
<evidence type="ECO:0000256" key="14">
    <source>
        <dbReference type="SAM" id="MobiDB-lite"/>
    </source>
</evidence>
<comment type="catalytic activity">
    <reaction evidence="12">
        <text>ATP + H2O = ADP + phosphate + H(+)</text>
        <dbReference type="Rhea" id="RHEA:13065"/>
        <dbReference type="ChEBI" id="CHEBI:15377"/>
        <dbReference type="ChEBI" id="CHEBI:15378"/>
        <dbReference type="ChEBI" id="CHEBI:30616"/>
        <dbReference type="ChEBI" id="CHEBI:43474"/>
        <dbReference type="ChEBI" id="CHEBI:456216"/>
        <dbReference type="EC" id="3.6.4.13"/>
    </reaction>
</comment>
<dbReference type="RefSeq" id="XP_007925367.1">
    <property type="nucleotide sequence ID" value="XM_007927176.1"/>
</dbReference>
<dbReference type="PROSITE" id="PS51192">
    <property type="entry name" value="HELICASE_ATP_BIND_1"/>
    <property type="match status" value="1"/>
</dbReference>
<dbReference type="PANTHER" id="PTHR47959:SF21">
    <property type="entry name" value="DEAD-BOX HELICASE 56"/>
    <property type="match status" value="1"/>
</dbReference>
<dbReference type="SMART" id="SM00487">
    <property type="entry name" value="DEXDc"/>
    <property type="match status" value="1"/>
</dbReference>
<evidence type="ECO:0000256" key="2">
    <source>
        <dbReference type="ARBA" id="ARBA00004123"/>
    </source>
</evidence>
<dbReference type="AlphaFoldDB" id="M3B619"/>
<evidence type="ECO:0000313" key="19">
    <source>
        <dbReference type="Proteomes" id="UP000016932"/>
    </source>
</evidence>
<dbReference type="GO" id="GO:0005524">
    <property type="term" value="F:ATP binding"/>
    <property type="evidence" value="ECO:0007669"/>
    <property type="project" value="UniProtKB-KW"/>
</dbReference>
<organism evidence="18 19">
    <name type="scientific">Pseudocercospora fijiensis (strain CIRAD86)</name>
    <name type="common">Black leaf streak disease fungus</name>
    <name type="synonym">Mycosphaerella fijiensis</name>
    <dbReference type="NCBI Taxonomy" id="383855"/>
    <lineage>
        <taxon>Eukaryota</taxon>
        <taxon>Fungi</taxon>
        <taxon>Dikarya</taxon>
        <taxon>Ascomycota</taxon>
        <taxon>Pezizomycotina</taxon>
        <taxon>Dothideomycetes</taxon>
        <taxon>Dothideomycetidae</taxon>
        <taxon>Mycosphaerellales</taxon>
        <taxon>Mycosphaerellaceae</taxon>
        <taxon>Pseudocercospora</taxon>
    </lineage>
</organism>
<accession>M3B619</accession>
<dbReference type="InterPro" id="IPR001650">
    <property type="entry name" value="Helicase_C-like"/>
</dbReference>
<comment type="subcellular location">
    <subcellularLocation>
        <location evidence="2">Nucleus</location>
    </subcellularLocation>
</comment>
<comment type="similarity">
    <text evidence="11">Belongs to the DEAD box helicase family. DDX56/DBP9 subfamily.</text>
</comment>
<dbReference type="EMBL" id="KB446557">
    <property type="protein sequence ID" value="EME84773.1"/>
    <property type="molecule type" value="Genomic_DNA"/>
</dbReference>
<evidence type="ECO:0000256" key="8">
    <source>
        <dbReference type="ARBA" id="ARBA00022840"/>
    </source>
</evidence>
<dbReference type="EC" id="3.6.4.13" evidence="3"/>
<dbReference type="Gene3D" id="3.40.50.300">
    <property type="entry name" value="P-loop containing nucleotide triphosphate hydrolases"/>
    <property type="match status" value="2"/>
</dbReference>
<feature type="domain" description="Helicase C-terminal" evidence="16">
    <location>
        <begin position="286"/>
        <end position="522"/>
    </location>
</feature>
<evidence type="ECO:0000259" key="15">
    <source>
        <dbReference type="PROSITE" id="PS51192"/>
    </source>
</evidence>
<comment type="function">
    <text evidence="1">ATP-binding RNA helicase involved in the biogenesis of 60S ribosomal subunits and is required for the normal formation of 25S and 5.8S rRNAs.</text>
</comment>
<dbReference type="InterPro" id="IPR027417">
    <property type="entry name" value="P-loop_NTPase"/>
</dbReference>
<keyword evidence="8" id="KW-0067">ATP-binding</keyword>
<keyword evidence="19" id="KW-1185">Reference proteome</keyword>
<dbReference type="GO" id="GO:0003678">
    <property type="term" value="F:DNA helicase activity"/>
    <property type="evidence" value="ECO:0007669"/>
    <property type="project" value="EnsemblFungi"/>
</dbReference>
<dbReference type="PROSITE" id="PS51195">
    <property type="entry name" value="Q_MOTIF"/>
    <property type="match status" value="1"/>
</dbReference>
<dbReference type="KEGG" id="pfj:MYCFIDRAFT_207390"/>
<dbReference type="HOGENOM" id="CLU_003041_17_1_1"/>
<dbReference type="VEuPathDB" id="FungiDB:MYCFIDRAFT_207390"/>
<dbReference type="InterPro" id="IPR014014">
    <property type="entry name" value="RNA_helicase_DEAD_Q_motif"/>
</dbReference>
<keyword evidence="7" id="KW-0347">Helicase</keyword>
<dbReference type="GO" id="GO:0005829">
    <property type="term" value="C:cytosol"/>
    <property type="evidence" value="ECO:0007669"/>
    <property type="project" value="TreeGrafter"/>
</dbReference>
<evidence type="ECO:0000256" key="10">
    <source>
        <dbReference type="ARBA" id="ARBA00023242"/>
    </source>
</evidence>
<evidence type="ECO:0000313" key="18">
    <source>
        <dbReference type="EMBL" id="EME84773.1"/>
    </source>
</evidence>
<keyword evidence="9" id="KW-0694">RNA-binding</keyword>
<feature type="compositionally biased region" description="Acidic residues" evidence="14">
    <location>
        <begin position="390"/>
        <end position="403"/>
    </location>
</feature>
<dbReference type="InterPro" id="IPR014001">
    <property type="entry name" value="Helicase_ATP-bd"/>
</dbReference>
<keyword evidence="6" id="KW-0378">Hydrolase</keyword>
<evidence type="ECO:0000256" key="6">
    <source>
        <dbReference type="ARBA" id="ARBA00022801"/>
    </source>
</evidence>
<dbReference type="PANTHER" id="PTHR47959">
    <property type="entry name" value="ATP-DEPENDENT RNA HELICASE RHLE-RELATED"/>
    <property type="match status" value="1"/>
</dbReference>
<feature type="domain" description="DEAD-box RNA helicase Q" evidence="17">
    <location>
        <begin position="61"/>
        <end position="89"/>
    </location>
</feature>
<dbReference type="CDD" id="cd18787">
    <property type="entry name" value="SF2_C_DEAD"/>
    <property type="match status" value="1"/>
</dbReference>
<dbReference type="STRING" id="383855.M3B619"/>